<evidence type="ECO:0000256" key="1">
    <source>
        <dbReference type="SAM" id="MobiDB-lite"/>
    </source>
</evidence>
<evidence type="ECO:0000313" key="3">
    <source>
        <dbReference type="Proteomes" id="UP001066276"/>
    </source>
</evidence>
<accession>A0AAV7NE42</accession>
<dbReference type="AlphaFoldDB" id="A0AAV7NE42"/>
<dbReference type="Proteomes" id="UP001066276">
    <property type="component" value="Chromosome 8"/>
</dbReference>
<feature type="compositionally biased region" description="Polar residues" evidence="1">
    <location>
        <begin position="108"/>
        <end position="130"/>
    </location>
</feature>
<keyword evidence="3" id="KW-1185">Reference proteome</keyword>
<gene>
    <name evidence="2" type="ORF">NDU88_001214</name>
</gene>
<name>A0AAV7NE42_PLEWA</name>
<feature type="compositionally biased region" description="Low complexity" evidence="1">
    <location>
        <begin position="86"/>
        <end position="101"/>
    </location>
</feature>
<comment type="caution">
    <text evidence="2">The sequence shown here is derived from an EMBL/GenBank/DDBJ whole genome shotgun (WGS) entry which is preliminary data.</text>
</comment>
<feature type="region of interest" description="Disordered" evidence="1">
    <location>
        <begin position="81"/>
        <end position="130"/>
    </location>
</feature>
<protein>
    <submittedName>
        <fullName evidence="2">Uncharacterized protein</fullName>
    </submittedName>
</protein>
<evidence type="ECO:0000313" key="2">
    <source>
        <dbReference type="EMBL" id="KAJ1112954.1"/>
    </source>
</evidence>
<proteinExistence type="predicted"/>
<dbReference type="EMBL" id="JANPWB010000012">
    <property type="protein sequence ID" value="KAJ1112954.1"/>
    <property type="molecule type" value="Genomic_DNA"/>
</dbReference>
<reference evidence="2" key="1">
    <citation type="journal article" date="2022" name="bioRxiv">
        <title>Sequencing and chromosome-scale assembly of the giantPleurodeles waltlgenome.</title>
        <authorList>
            <person name="Brown T."/>
            <person name="Elewa A."/>
            <person name="Iarovenko S."/>
            <person name="Subramanian E."/>
            <person name="Araus A.J."/>
            <person name="Petzold A."/>
            <person name="Susuki M."/>
            <person name="Suzuki K.-i.T."/>
            <person name="Hayashi T."/>
            <person name="Toyoda A."/>
            <person name="Oliveira C."/>
            <person name="Osipova E."/>
            <person name="Leigh N.D."/>
            <person name="Simon A."/>
            <person name="Yun M.H."/>
        </authorList>
    </citation>
    <scope>NUCLEOTIDE SEQUENCE</scope>
    <source>
        <strain evidence="2">20211129_DDA</strain>
        <tissue evidence="2">Liver</tissue>
    </source>
</reference>
<sequence>MGYWTTLHRAVGGEMPAKVLGAQPSYQIEAMTRAIGRLAQATRCTLAVLVEMMGHYSGDDAQGLQQISAAVEVFQTASIASGATGEAPESEVSSLSSVPAADTRGLHRSSSSQPALSTGSTLHAGRTSQK</sequence>
<organism evidence="2 3">
    <name type="scientific">Pleurodeles waltl</name>
    <name type="common">Iberian ribbed newt</name>
    <dbReference type="NCBI Taxonomy" id="8319"/>
    <lineage>
        <taxon>Eukaryota</taxon>
        <taxon>Metazoa</taxon>
        <taxon>Chordata</taxon>
        <taxon>Craniata</taxon>
        <taxon>Vertebrata</taxon>
        <taxon>Euteleostomi</taxon>
        <taxon>Amphibia</taxon>
        <taxon>Batrachia</taxon>
        <taxon>Caudata</taxon>
        <taxon>Salamandroidea</taxon>
        <taxon>Salamandridae</taxon>
        <taxon>Pleurodelinae</taxon>
        <taxon>Pleurodeles</taxon>
    </lineage>
</organism>